<organism evidence="4 5">
    <name type="scientific">Rhododendron simsii</name>
    <name type="common">Sims's rhododendron</name>
    <dbReference type="NCBI Taxonomy" id="118357"/>
    <lineage>
        <taxon>Eukaryota</taxon>
        <taxon>Viridiplantae</taxon>
        <taxon>Streptophyta</taxon>
        <taxon>Embryophyta</taxon>
        <taxon>Tracheophyta</taxon>
        <taxon>Spermatophyta</taxon>
        <taxon>Magnoliopsida</taxon>
        <taxon>eudicotyledons</taxon>
        <taxon>Gunneridae</taxon>
        <taxon>Pentapetalae</taxon>
        <taxon>asterids</taxon>
        <taxon>Ericales</taxon>
        <taxon>Ericaceae</taxon>
        <taxon>Ericoideae</taxon>
        <taxon>Rhodoreae</taxon>
        <taxon>Rhododendron</taxon>
    </lineage>
</organism>
<evidence type="ECO:0000313" key="4">
    <source>
        <dbReference type="EMBL" id="KAF7132882.1"/>
    </source>
</evidence>
<name>A0A834GIM5_RHOSS</name>
<dbReference type="Pfam" id="PF04043">
    <property type="entry name" value="PMEI"/>
    <property type="match status" value="1"/>
</dbReference>
<keyword evidence="1 2" id="KW-0732">Signal</keyword>
<dbReference type="PANTHER" id="PTHR31080">
    <property type="entry name" value="PECTINESTERASE INHIBITOR-LIKE"/>
    <property type="match status" value="1"/>
</dbReference>
<dbReference type="NCBIfam" id="TIGR01614">
    <property type="entry name" value="PME_inhib"/>
    <property type="match status" value="1"/>
</dbReference>
<comment type="caution">
    <text evidence="4">The sequence shown here is derived from an EMBL/GenBank/DDBJ whole genome shotgun (WGS) entry which is preliminary data.</text>
</comment>
<dbReference type="Proteomes" id="UP000626092">
    <property type="component" value="Unassembled WGS sequence"/>
</dbReference>
<dbReference type="Gene3D" id="1.20.140.40">
    <property type="entry name" value="Invertase/pectin methylesterase inhibitor family protein"/>
    <property type="match status" value="1"/>
</dbReference>
<reference evidence="4" key="1">
    <citation type="submission" date="2019-11" db="EMBL/GenBank/DDBJ databases">
        <authorList>
            <person name="Liu Y."/>
            <person name="Hou J."/>
            <person name="Li T.-Q."/>
            <person name="Guan C.-H."/>
            <person name="Wu X."/>
            <person name="Wu H.-Z."/>
            <person name="Ling F."/>
            <person name="Zhang R."/>
            <person name="Shi X.-G."/>
            <person name="Ren J.-P."/>
            <person name="Chen E.-F."/>
            <person name="Sun J.-M."/>
        </authorList>
    </citation>
    <scope>NUCLEOTIDE SEQUENCE</scope>
    <source>
        <strain evidence="4">Adult_tree_wgs_1</strain>
        <tissue evidence="4">Leaves</tissue>
    </source>
</reference>
<evidence type="ECO:0000256" key="1">
    <source>
        <dbReference type="ARBA" id="ARBA00022729"/>
    </source>
</evidence>
<evidence type="ECO:0000259" key="3">
    <source>
        <dbReference type="SMART" id="SM00856"/>
    </source>
</evidence>
<evidence type="ECO:0000313" key="5">
    <source>
        <dbReference type="Proteomes" id="UP000626092"/>
    </source>
</evidence>
<dbReference type="CDD" id="cd15798">
    <property type="entry name" value="PMEI-like_3"/>
    <property type="match status" value="1"/>
</dbReference>
<dbReference type="PANTHER" id="PTHR31080:SF87">
    <property type="entry name" value="PECTINESTERASE INHIBITOR 7"/>
    <property type="match status" value="1"/>
</dbReference>
<dbReference type="SMART" id="SM00856">
    <property type="entry name" value="PMEI"/>
    <property type="match status" value="1"/>
</dbReference>
<accession>A0A834GIM5</accession>
<dbReference type="InterPro" id="IPR006501">
    <property type="entry name" value="Pectinesterase_inhib_dom"/>
</dbReference>
<evidence type="ECO:0000256" key="2">
    <source>
        <dbReference type="SAM" id="SignalP"/>
    </source>
</evidence>
<proteinExistence type="predicted"/>
<feature type="chain" id="PRO_5032849194" description="Pectinesterase inhibitor domain-containing protein" evidence="2">
    <location>
        <begin position="23"/>
        <end position="201"/>
    </location>
</feature>
<dbReference type="EMBL" id="WJXA01000009">
    <property type="protein sequence ID" value="KAF7132882.1"/>
    <property type="molecule type" value="Genomic_DNA"/>
</dbReference>
<dbReference type="SUPFAM" id="SSF101148">
    <property type="entry name" value="Plant invertase/pectin methylesterase inhibitor"/>
    <property type="match status" value="1"/>
</dbReference>
<dbReference type="InterPro" id="IPR051955">
    <property type="entry name" value="PME_Inhibitor"/>
</dbReference>
<feature type="domain" description="Pectinesterase inhibitor" evidence="3">
    <location>
        <begin position="31"/>
        <end position="190"/>
    </location>
</feature>
<sequence length="201" mass="22119">MARTSLPLLALIVSLSYTAVVANNTTPELVDPVTFIEASCSATTYPPVCIRTLSKHAREIQERPHRLAQTALTETLARVETTEANMLKLTNMKGLKPMEYGALKDCLDQLVETVDRLSQSLRELQKLGQAQGEDFSWHNNNVETWTNEALNQVWACAGGFSGQTLDGKIKDSVQAQTTKVGGLISMVLELVQHLEGKKLSH</sequence>
<feature type="signal peptide" evidence="2">
    <location>
        <begin position="1"/>
        <end position="22"/>
    </location>
</feature>
<dbReference type="OrthoDB" id="1559443at2759"/>
<gene>
    <name evidence="4" type="ORF">RHSIM_Rhsim09G0192500</name>
</gene>
<protein>
    <recommendedName>
        <fullName evidence="3">Pectinesterase inhibitor domain-containing protein</fullName>
    </recommendedName>
</protein>
<dbReference type="GO" id="GO:0004857">
    <property type="term" value="F:enzyme inhibitor activity"/>
    <property type="evidence" value="ECO:0007669"/>
    <property type="project" value="InterPro"/>
</dbReference>
<dbReference type="AlphaFoldDB" id="A0A834GIM5"/>
<keyword evidence="5" id="KW-1185">Reference proteome</keyword>
<dbReference type="InterPro" id="IPR035513">
    <property type="entry name" value="Invertase/methylesterase_inhib"/>
</dbReference>